<reference evidence="1" key="1">
    <citation type="journal article" date="2020" name="mSystems">
        <title>Genome- and Community-Level Interaction Insights into Carbon Utilization and Element Cycling Functions of Hydrothermarchaeota in Hydrothermal Sediment.</title>
        <authorList>
            <person name="Zhou Z."/>
            <person name="Liu Y."/>
            <person name="Xu W."/>
            <person name="Pan J."/>
            <person name="Luo Z.H."/>
            <person name="Li M."/>
        </authorList>
    </citation>
    <scope>NUCLEOTIDE SEQUENCE [LARGE SCALE GENOMIC DNA]</scope>
    <source>
        <strain evidence="1">SpSt-418</strain>
    </source>
</reference>
<comment type="caution">
    <text evidence="1">The sequence shown here is derived from an EMBL/GenBank/DDBJ whole genome shotgun (WGS) entry which is preliminary data.</text>
</comment>
<proteinExistence type="predicted"/>
<evidence type="ECO:0000313" key="1">
    <source>
        <dbReference type="EMBL" id="HFM99164.1"/>
    </source>
</evidence>
<protein>
    <submittedName>
        <fullName evidence="1">Uncharacterized protein</fullName>
    </submittedName>
</protein>
<accession>A0A7C3KER5</accession>
<name>A0A7C3KER5_9CYAN</name>
<dbReference type="AlphaFoldDB" id="A0A7C3KER5"/>
<gene>
    <name evidence="1" type="ORF">ENR64_15675</name>
</gene>
<dbReference type="EMBL" id="DSRU01000228">
    <property type="protein sequence ID" value="HFM99164.1"/>
    <property type="molecule type" value="Genomic_DNA"/>
</dbReference>
<sequence length="380" mass="42930">MCNAWNHSPECNCGWGGAWYGNTGGGGWGGGNTGGGVWGGSFSYAIGHGDPETRLISCWWCGAAVYYHSNGWGDSVLFDGLGKPWPVHECWQKYKNDIQQSEIRIRINRLESWTRSFFEVPTSTSLKEQITGYIVDNHVFHQTPETFTFLVDDYPAGYQWVYLDVSDSQGRYFRFLIPTAFALAYKNHSLIEIDGKWIHKGGRLILFTTKISKISYPSGEIETKQITKATPTKLKAQPKKIKFATRVQLLEIRKSSVEIRKPRNPQAKLLKKQPPILAIPKDLDHQTSKRTSRRTLALSMYKKGASLEKIAKALDIKAEAHVLQMILKAAIQAVKDSKEKPVEESVARMLGLSIKEFRQKFGHLYKVEPEGIKLKEPGIR</sequence>
<organism evidence="1">
    <name type="scientific">Oscillatoriales cyanobacterium SpSt-418</name>
    <dbReference type="NCBI Taxonomy" id="2282169"/>
    <lineage>
        <taxon>Bacteria</taxon>
        <taxon>Bacillati</taxon>
        <taxon>Cyanobacteriota</taxon>
        <taxon>Cyanophyceae</taxon>
        <taxon>Oscillatoriophycideae</taxon>
        <taxon>Oscillatoriales</taxon>
    </lineage>
</organism>